<keyword evidence="2" id="KW-1185">Reference proteome</keyword>
<comment type="caution">
    <text evidence="1">The sequence shown here is derived from an EMBL/GenBank/DDBJ whole genome shotgun (WGS) entry which is preliminary data.</text>
</comment>
<evidence type="ECO:0000313" key="1">
    <source>
        <dbReference type="EMBL" id="TXJ31185.1"/>
    </source>
</evidence>
<name>A0ABY3K6T9_9SPIR</name>
<protein>
    <submittedName>
        <fullName evidence="1">Uncharacterized protein</fullName>
    </submittedName>
</protein>
<reference evidence="1 2" key="1">
    <citation type="journal article" date="1992" name="Lakartidningen">
        <title>[Penicillin V and not amoxicillin is the first choice preparation in acute otitis].</title>
        <authorList>
            <person name="Kamme C."/>
            <person name="Lundgren K."/>
            <person name="Prellner K."/>
        </authorList>
    </citation>
    <scope>NUCLEOTIDE SEQUENCE [LARGE SCALE GENOMIC DNA]</scope>
    <source>
        <strain evidence="1 2">PC5099IV</strain>
    </source>
</reference>
<accession>A0ABY3K6T9</accession>
<evidence type="ECO:0000313" key="2">
    <source>
        <dbReference type="Proteomes" id="UP000322659"/>
    </source>
</evidence>
<proteinExistence type="predicted"/>
<sequence length="123" mass="14933">MEINTYTLEKEEKLFFEFMKDAFCIDYLLFNKNYTKIHRQSIAILLTITEVEITDKTFLSYDYIDFVKYDTEPYVSNFDKGKYLHLSFLGDKGIPFTTLRKNNEENRKKYIRNKFYKIKIEEA</sequence>
<gene>
    <name evidence="1" type="ORF">EPJ71_10650</name>
</gene>
<dbReference type="Proteomes" id="UP000322659">
    <property type="component" value="Unassembled WGS sequence"/>
</dbReference>
<organism evidence="1 2">
    <name type="scientific">Brachyspira aalborgi</name>
    <dbReference type="NCBI Taxonomy" id="29522"/>
    <lineage>
        <taxon>Bacteria</taxon>
        <taxon>Pseudomonadati</taxon>
        <taxon>Spirochaetota</taxon>
        <taxon>Spirochaetia</taxon>
        <taxon>Brachyspirales</taxon>
        <taxon>Brachyspiraceae</taxon>
        <taxon>Brachyspira</taxon>
    </lineage>
</organism>
<dbReference type="RefSeq" id="WP_147748700.1">
    <property type="nucleotide sequence ID" value="NZ_SAXZ01000014.1"/>
</dbReference>
<dbReference type="EMBL" id="SAXZ01000014">
    <property type="protein sequence ID" value="TXJ31185.1"/>
    <property type="molecule type" value="Genomic_DNA"/>
</dbReference>